<dbReference type="EC" id="2.7.12.2" evidence="8"/>
<dbReference type="EMBL" id="JAUIZM010000008">
    <property type="protein sequence ID" value="KAK1371041.1"/>
    <property type="molecule type" value="Genomic_DNA"/>
</dbReference>
<evidence type="ECO:0000259" key="14">
    <source>
        <dbReference type="PROSITE" id="PS50011"/>
    </source>
</evidence>
<evidence type="ECO:0000256" key="10">
    <source>
        <dbReference type="ARBA" id="ARBA00049299"/>
    </source>
</evidence>
<proteinExistence type="inferred from homology"/>
<organism evidence="15 16">
    <name type="scientific">Heracleum sosnowskyi</name>
    <dbReference type="NCBI Taxonomy" id="360622"/>
    <lineage>
        <taxon>Eukaryota</taxon>
        <taxon>Viridiplantae</taxon>
        <taxon>Streptophyta</taxon>
        <taxon>Embryophyta</taxon>
        <taxon>Tracheophyta</taxon>
        <taxon>Spermatophyta</taxon>
        <taxon>Magnoliopsida</taxon>
        <taxon>eudicotyledons</taxon>
        <taxon>Gunneridae</taxon>
        <taxon>Pentapetalae</taxon>
        <taxon>asterids</taxon>
        <taxon>campanulids</taxon>
        <taxon>Apiales</taxon>
        <taxon>Apiaceae</taxon>
        <taxon>Apioideae</taxon>
        <taxon>apioid superclade</taxon>
        <taxon>Tordylieae</taxon>
        <taxon>Tordyliinae</taxon>
        <taxon>Heracleum</taxon>
    </lineage>
</organism>
<reference evidence="15" key="2">
    <citation type="submission" date="2023-05" db="EMBL/GenBank/DDBJ databases">
        <authorList>
            <person name="Schelkunov M.I."/>
        </authorList>
    </citation>
    <scope>NUCLEOTIDE SEQUENCE</scope>
    <source>
        <strain evidence="15">Hsosn_3</strain>
        <tissue evidence="15">Leaf</tissue>
    </source>
</reference>
<dbReference type="GO" id="GO:0005524">
    <property type="term" value="F:ATP binding"/>
    <property type="evidence" value="ECO:0007669"/>
    <property type="project" value="UniProtKB-UniRule"/>
</dbReference>
<dbReference type="Proteomes" id="UP001237642">
    <property type="component" value="Unassembled WGS sequence"/>
</dbReference>
<gene>
    <name evidence="15" type="ORF">POM88_037133</name>
</gene>
<evidence type="ECO:0000256" key="8">
    <source>
        <dbReference type="ARBA" id="ARBA00038999"/>
    </source>
</evidence>
<evidence type="ECO:0000256" key="2">
    <source>
        <dbReference type="ARBA" id="ARBA00022553"/>
    </source>
</evidence>
<keyword evidence="4 12" id="KW-0547">Nucleotide-binding</keyword>
<dbReference type="Gene3D" id="3.30.200.20">
    <property type="entry name" value="Phosphorylase Kinase, domain 1"/>
    <property type="match status" value="1"/>
</dbReference>
<evidence type="ECO:0000256" key="12">
    <source>
        <dbReference type="PROSITE-ProRule" id="PRU10141"/>
    </source>
</evidence>
<keyword evidence="16" id="KW-1185">Reference proteome</keyword>
<dbReference type="Gene3D" id="1.10.510.10">
    <property type="entry name" value="Transferase(Phosphotransferase) domain 1"/>
    <property type="match status" value="1"/>
</dbReference>
<dbReference type="GO" id="GO:0006950">
    <property type="term" value="P:response to stress"/>
    <property type="evidence" value="ECO:0007669"/>
    <property type="project" value="UniProtKB-ARBA"/>
</dbReference>
<dbReference type="CDD" id="cd06623">
    <property type="entry name" value="PKc_MAPKK_plant_like"/>
    <property type="match status" value="1"/>
</dbReference>
<dbReference type="InterPro" id="IPR017441">
    <property type="entry name" value="Protein_kinase_ATP_BS"/>
</dbReference>
<keyword evidence="6 12" id="KW-0067">ATP-binding</keyword>
<name>A0AAD8MF00_9APIA</name>
<comment type="catalytic activity">
    <reaction evidence="9">
        <text>L-seryl-[protein] + ATP = O-phospho-L-seryl-[protein] + ADP + H(+)</text>
        <dbReference type="Rhea" id="RHEA:17989"/>
        <dbReference type="Rhea" id="RHEA-COMP:9863"/>
        <dbReference type="Rhea" id="RHEA-COMP:11604"/>
        <dbReference type="ChEBI" id="CHEBI:15378"/>
        <dbReference type="ChEBI" id="CHEBI:29999"/>
        <dbReference type="ChEBI" id="CHEBI:30616"/>
        <dbReference type="ChEBI" id="CHEBI:83421"/>
        <dbReference type="ChEBI" id="CHEBI:456216"/>
        <dbReference type="EC" id="2.7.12.2"/>
    </reaction>
</comment>
<dbReference type="PROSITE" id="PS00107">
    <property type="entry name" value="PROTEIN_KINASE_ATP"/>
    <property type="match status" value="1"/>
</dbReference>
<evidence type="ECO:0000256" key="5">
    <source>
        <dbReference type="ARBA" id="ARBA00022777"/>
    </source>
</evidence>
<comment type="catalytic activity">
    <reaction evidence="11">
        <text>L-tyrosyl-[protein] + ATP = O-phospho-L-tyrosyl-[protein] + ADP + H(+)</text>
        <dbReference type="Rhea" id="RHEA:10596"/>
        <dbReference type="Rhea" id="RHEA-COMP:10136"/>
        <dbReference type="Rhea" id="RHEA-COMP:20101"/>
        <dbReference type="ChEBI" id="CHEBI:15378"/>
        <dbReference type="ChEBI" id="CHEBI:30616"/>
        <dbReference type="ChEBI" id="CHEBI:46858"/>
        <dbReference type="ChEBI" id="CHEBI:61978"/>
        <dbReference type="ChEBI" id="CHEBI:456216"/>
        <dbReference type="EC" id="2.7.12.2"/>
    </reaction>
</comment>
<comment type="similarity">
    <text evidence="7">Belongs to the protein kinase superfamily. STE Ser/Thr protein kinase family. MAP kinase kinase subfamily.</text>
</comment>
<evidence type="ECO:0000256" key="1">
    <source>
        <dbReference type="ARBA" id="ARBA00022527"/>
    </source>
</evidence>
<dbReference type="Pfam" id="PF00069">
    <property type="entry name" value="Pkinase"/>
    <property type="match status" value="1"/>
</dbReference>
<evidence type="ECO:0000256" key="6">
    <source>
        <dbReference type="ARBA" id="ARBA00022840"/>
    </source>
</evidence>
<accession>A0AAD8MF00</accession>
<dbReference type="FunFam" id="3.30.200.20:FF:000716">
    <property type="entry name" value="Mitogen-activated protein kinase kinase 1"/>
    <property type="match status" value="1"/>
</dbReference>
<evidence type="ECO:0000256" key="7">
    <source>
        <dbReference type="ARBA" id="ARBA00038035"/>
    </source>
</evidence>
<reference evidence="15" key="1">
    <citation type="submission" date="2023-02" db="EMBL/GenBank/DDBJ databases">
        <title>Genome of toxic invasive species Heracleum sosnowskyi carries increased number of genes despite the absence of recent whole-genome duplications.</title>
        <authorList>
            <person name="Schelkunov M."/>
            <person name="Shtratnikova V."/>
            <person name="Makarenko M."/>
            <person name="Klepikova A."/>
            <person name="Omelchenko D."/>
            <person name="Novikova G."/>
            <person name="Obukhova E."/>
            <person name="Bogdanov V."/>
            <person name="Penin A."/>
            <person name="Logacheva M."/>
        </authorList>
    </citation>
    <scope>NUCLEOTIDE SEQUENCE</scope>
    <source>
        <strain evidence="15">Hsosn_3</strain>
        <tissue evidence="15">Leaf</tissue>
    </source>
</reference>
<evidence type="ECO:0000256" key="11">
    <source>
        <dbReference type="ARBA" id="ARBA00051693"/>
    </source>
</evidence>
<dbReference type="PROSITE" id="PS50011">
    <property type="entry name" value="PROTEIN_KINASE_DOM"/>
    <property type="match status" value="1"/>
</dbReference>
<dbReference type="PANTHER" id="PTHR48013:SF9">
    <property type="entry name" value="DUAL SPECIFICITY MITOGEN-ACTIVATED PROTEIN KINASE KINASE 5"/>
    <property type="match status" value="1"/>
</dbReference>
<protein>
    <recommendedName>
        <fullName evidence="8">mitogen-activated protein kinase kinase</fullName>
        <ecNumber evidence="8">2.7.12.2</ecNumber>
    </recommendedName>
</protein>
<dbReference type="GO" id="GO:0004708">
    <property type="term" value="F:MAP kinase kinase activity"/>
    <property type="evidence" value="ECO:0007669"/>
    <property type="project" value="UniProtKB-EC"/>
</dbReference>
<dbReference type="AlphaFoldDB" id="A0AAD8MF00"/>
<dbReference type="InterPro" id="IPR008271">
    <property type="entry name" value="Ser/Thr_kinase_AS"/>
</dbReference>
<keyword evidence="3" id="KW-0808">Transferase</keyword>
<evidence type="ECO:0000256" key="4">
    <source>
        <dbReference type="ARBA" id="ARBA00022741"/>
    </source>
</evidence>
<comment type="catalytic activity">
    <reaction evidence="10">
        <text>L-threonyl-[protein] + ATP = O-phospho-L-threonyl-[protein] + ADP + H(+)</text>
        <dbReference type="Rhea" id="RHEA:46608"/>
        <dbReference type="Rhea" id="RHEA-COMP:11060"/>
        <dbReference type="Rhea" id="RHEA-COMP:11605"/>
        <dbReference type="ChEBI" id="CHEBI:15378"/>
        <dbReference type="ChEBI" id="CHEBI:30013"/>
        <dbReference type="ChEBI" id="CHEBI:30616"/>
        <dbReference type="ChEBI" id="CHEBI:61977"/>
        <dbReference type="ChEBI" id="CHEBI:456216"/>
        <dbReference type="EC" id="2.7.12.2"/>
    </reaction>
</comment>
<keyword evidence="1 13" id="KW-0723">Serine/threonine-protein kinase</keyword>
<evidence type="ECO:0000256" key="13">
    <source>
        <dbReference type="RuleBase" id="RU000304"/>
    </source>
</evidence>
<evidence type="ECO:0000256" key="3">
    <source>
        <dbReference type="ARBA" id="ARBA00022679"/>
    </source>
</evidence>
<evidence type="ECO:0000313" key="15">
    <source>
        <dbReference type="EMBL" id="KAK1371041.1"/>
    </source>
</evidence>
<evidence type="ECO:0000256" key="9">
    <source>
        <dbReference type="ARBA" id="ARBA00049014"/>
    </source>
</evidence>
<dbReference type="SUPFAM" id="SSF56112">
    <property type="entry name" value="Protein kinase-like (PK-like)"/>
    <property type="match status" value="1"/>
</dbReference>
<dbReference type="GO" id="GO:0004674">
    <property type="term" value="F:protein serine/threonine kinase activity"/>
    <property type="evidence" value="ECO:0007669"/>
    <property type="project" value="UniProtKB-KW"/>
</dbReference>
<dbReference type="SMART" id="SM00220">
    <property type="entry name" value="S_TKc"/>
    <property type="match status" value="1"/>
</dbReference>
<feature type="domain" description="Protein kinase" evidence="14">
    <location>
        <begin position="39"/>
        <end position="300"/>
    </location>
</feature>
<keyword evidence="5" id="KW-0418">Kinase</keyword>
<dbReference type="GO" id="GO:0051707">
    <property type="term" value="P:response to other organism"/>
    <property type="evidence" value="ECO:0007669"/>
    <property type="project" value="UniProtKB-ARBA"/>
</dbReference>
<sequence length="307" mass="34578">MALVQKRRQLSLHLPRCPLPLPPATTTTTTATTTISNELEKLQVLGHGNGGTVYKVQNKKNLKIYALKHIHANTDSTTRRQILREVEILRRIDSPYVINCHGITERQDGDIQILMEYMDVGTLETVLKTTGNFSEKVLSNVAFQVLNGLSYIHSNKIIHRDIKPANMLVNSSFEIKISDFGVSKLMCRTLDPCNSYVGTCAYMSPERFDPDTYGRDYNGYAADIWSLGLTLLELYMGHFPLLPPGQRPDWATLMCAICFGDSPSLPENVSEDFRSFIQCCLQKDSSKRWTASELLSHPFVMQTGNKL</sequence>
<dbReference type="FunFam" id="1.10.510.10:FF:000350">
    <property type="entry name" value="Mitogen-activated protein kinase 2"/>
    <property type="match status" value="1"/>
</dbReference>
<feature type="binding site" evidence="12">
    <location>
        <position position="68"/>
    </location>
    <ligand>
        <name>ATP</name>
        <dbReference type="ChEBI" id="CHEBI:30616"/>
    </ligand>
</feature>
<dbReference type="InterPro" id="IPR000719">
    <property type="entry name" value="Prot_kinase_dom"/>
</dbReference>
<dbReference type="PROSITE" id="PS00108">
    <property type="entry name" value="PROTEIN_KINASE_ST"/>
    <property type="match status" value="1"/>
</dbReference>
<dbReference type="InterPro" id="IPR011009">
    <property type="entry name" value="Kinase-like_dom_sf"/>
</dbReference>
<keyword evidence="2" id="KW-0597">Phosphoprotein</keyword>
<evidence type="ECO:0000313" key="16">
    <source>
        <dbReference type="Proteomes" id="UP001237642"/>
    </source>
</evidence>
<comment type="caution">
    <text evidence="15">The sequence shown here is derived from an EMBL/GenBank/DDBJ whole genome shotgun (WGS) entry which is preliminary data.</text>
</comment>
<dbReference type="PANTHER" id="PTHR48013">
    <property type="entry name" value="DUAL SPECIFICITY MITOGEN-ACTIVATED PROTEIN KINASE KINASE 5-RELATED"/>
    <property type="match status" value="1"/>
</dbReference>